<organism evidence="3 4">
    <name type="scientific">Photobacterium rosenbergii</name>
    <dbReference type="NCBI Taxonomy" id="294936"/>
    <lineage>
        <taxon>Bacteria</taxon>
        <taxon>Pseudomonadati</taxon>
        <taxon>Pseudomonadota</taxon>
        <taxon>Gammaproteobacteria</taxon>
        <taxon>Vibrionales</taxon>
        <taxon>Vibrionaceae</taxon>
        <taxon>Photobacterium</taxon>
    </lineage>
</organism>
<dbReference type="Pfam" id="PF18945">
    <property type="entry name" value="VipB_2"/>
    <property type="match status" value="1"/>
</dbReference>
<gene>
    <name evidence="3" type="ORF">C9J01_03805</name>
</gene>
<dbReference type="InterPro" id="IPR010269">
    <property type="entry name" value="T6SS_TssC-like"/>
</dbReference>
<evidence type="ECO:0000313" key="3">
    <source>
        <dbReference type="EMBL" id="PSW16139.1"/>
    </source>
</evidence>
<comment type="caution">
    <text evidence="3">The sequence shown here is derived from an EMBL/GenBank/DDBJ whole genome shotgun (WGS) entry which is preliminary data.</text>
</comment>
<feature type="domain" description="TssC1 C-terminal" evidence="2">
    <location>
        <begin position="359"/>
        <end position="465"/>
    </location>
</feature>
<dbReference type="Proteomes" id="UP000241346">
    <property type="component" value="Unassembled WGS sequence"/>
</dbReference>
<dbReference type="Pfam" id="PF05943">
    <property type="entry name" value="VipB"/>
    <property type="match status" value="1"/>
</dbReference>
<name>A0A2T3NKY4_9GAMM</name>
<proteinExistence type="predicted"/>
<accession>A0A2T3NKY4</accession>
<dbReference type="PANTHER" id="PTHR35565">
    <property type="entry name" value="CYTOPLASMIC PROTEIN-RELATED"/>
    <property type="match status" value="1"/>
</dbReference>
<dbReference type="EMBL" id="PYMB01000001">
    <property type="protein sequence ID" value="PSW16139.1"/>
    <property type="molecule type" value="Genomic_DNA"/>
</dbReference>
<evidence type="ECO:0008006" key="5">
    <source>
        <dbReference type="Google" id="ProtNLM"/>
    </source>
</evidence>
<dbReference type="OrthoDB" id="9764000at2"/>
<evidence type="ECO:0000259" key="1">
    <source>
        <dbReference type="Pfam" id="PF05943"/>
    </source>
</evidence>
<protein>
    <recommendedName>
        <fullName evidence="5">Type VI secretion system contractile sheath large subunit</fullName>
    </recommendedName>
</protein>
<dbReference type="RefSeq" id="WP_107296761.1">
    <property type="nucleotide sequence ID" value="NZ_PYMB01000001.1"/>
</dbReference>
<dbReference type="AlphaFoldDB" id="A0A2T3NKY4"/>
<dbReference type="InterPro" id="IPR044032">
    <property type="entry name" value="TssC1_C"/>
</dbReference>
<evidence type="ECO:0000259" key="2">
    <source>
        <dbReference type="Pfam" id="PF18945"/>
    </source>
</evidence>
<feature type="domain" description="TssC1 N-terminal" evidence="1">
    <location>
        <begin position="48"/>
        <end position="351"/>
    </location>
</feature>
<evidence type="ECO:0000313" key="4">
    <source>
        <dbReference type="Proteomes" id="UP000241346"/>
    </source>
</evidence>
<sequence>MISADLQQKLNQLDSSDKAFLHDALVLLAQADKGMLSSQQAFRTAVNRLIAEIDRLVSAQVSALIHHPEFTQLEASWRGVETLVSLPVNYQKIKVKILDLAWDELSYELNTAVSLKRTRLYNLIGNQELNTSGGQPYGLVVVDHQISMDFDSDYDDIYTLELLAKMGDHCLCPFVASPSEHFFGESGADWLSDTHRIQKIIDGPEFISWQRLRSLSTSRFIGLTLPSIRLREAYGQTISKKVVFSDAQLAGSEDMPRGLWGNAAFLFASVAMREFNRINWFGFMKSRWQDKYHGALVNLPPSSIGAISVQNPKPSVRFITEMGSFYAENGFIPLCQSLTTDKFYFRGNGSIWDHGDDDAEAVMGQIQTTLMICRIAHYLKVQIRGMMGNFQTAKECENFLNSWLDNYASNLTEADEITLAKYPLSKGRVTVREVEGQHGRYTCDVLVQPQYQFDNACGEVLISTDLGGEARPASPLSSSQGAVAGGVA</sequence>
<dbReference type="PANTHER" id="PTHR35565:SF1">
    <property type="entry name" value="TYPE VI SECRETION SYSTEM CONTRACTILE SHEATH LARGE SUBUNIT"/>
    <property type="match status" value="1"/>
</dbReference>
<reference evidence="3 4" key="1">
    <citation type="submission" date="2018-03" db="EMBL/GenBank/DDBJ databases">
        <title>Whole genome sequencing of Histamine producing bacteria.</title>
        <authorList>
            <person name="Butler K."/>
        </authorList>
    </citation>
    <scope>NUCLEOTIDE SEQUENCE [LARGE SCALE GENOMIC DNA]</scope>
    <source>
        <strain evidence="3 4">DSM 19138</strain>
    </source>
</reference>
<dbReference type="InterPro" id="IPR044031">
    <property type="entry name" value="TssC1_N"/>
</dbReference>